<dbReference type="PROSITE" id="PS50112">
    <property type="entry name" value="PAS"/>
    <property type="match status" value="1"/>
</dbReference>
<keyword evidence="10" id="KW-0067">ATP-binding</keyword>
<feature type="transmembrane region" description="Helical" evidence="15">
    <location>
        <begin position="185"/>
        <end position="203"/>
    </location>
</feature>
<dbReference type="CDD" id="cd16915">
    <property type="entry name" value="HATPase_DpiB-CitA-like"/>
    <property type="match status" value="1"/>
</dbReference>
<comment type="catalytic activity">
    <reaction evidence="1">
        <text>ATP + protein L-histidine = ADP + protein N-phospho-L-histidine.</text>
        <dbReference type="EC" id="2.7.13.3"/>
    </reaction>
</comment>
<feature type="domain" description="PAS" evidence="17">
    <location>
        <begin position="222"/>
        <end position="264"/>
    </location>
</feature>
<evidence type="ECO:0000256" key="11">
    <source>
        <dbReference type="ARBA" id="ARBA00022989"/>
    </source>
</evidence>
<evidence type="ECO:0000256" key="10">
    <source>
        <dbReference type="ARBA" id="ARBA00022840"/>
    </source>
</evidence>
<dbReference type="Gene3D" id="1.10.287.130">
    <property type="match status" value="1"/>
</dbReference>
<dbReference type="InterPro" id="IPR033463">
    <property type="entry name" value="sCache_3"/>
</dbReference>
<protein>
    <recommendedName>
        <fullName evidence="3">histidine kinase</fullName>
        <ecNumber evidence="3">2.7.13.3</ecNumber>
    </recommendedName>
</protein>
<evidence type="ECO:0000256" key="13">
    <source>
        <dbReference type="ARBA" id="ARBA00023136"/>
    </source>
</evidence>
<keyword evidence="13 15" id="KW-0472">Membrane</keyword>
<dbReference type="Pfam" id="PF14689">
    <property type="entry name" value="SPOB_a"/>
    <property type="match status" value="1"/>
</dbReference>
<dbReference type="PRINTS" id="PR00344">
    <property type="entry name" value="BCTRLSENSOR"/>
</dbReference>
<dbReference type="InterPro" id="IPR036890">
    <property type="entry name" value="HATPase_C_sf"/>
</dbReference>
<dbReference type="InterPro" id="IPR003594">
    <property type="entry name" value="HATPase_dom"/>
</dbReference>
<dbReference type="CDD" id="cd00130">
    <property type="entry name" value="PAS"/>
    <property type="match status" value="1"/>
</dbReference>
<organism evidence="18 19">
    <name type="scientific">Streptomyces edwardsiae</name>
    <dbReference type="NCBI Taxonomy" id="3075527"/>
    <lineage>
        <taxon>Bacteria</taxon>
        <taxon>Bacillati</taxon>
        <taxon>Actinomycetota</taxon>
        <taxon>Actinomycetes</taxon>
        <taxon>Kitasatosporales</taxon>
        <taxon>Streptomycetaceae</taxon>
        <taxon>Streptomyces</taxon>
    </lineage>
</organism>
<dbReference type="SUPFAM" id="SSF55890">
    <property type="entry name" value="Sporulation response regulatory protein Spo0B"/>
    <property type="match status" value="1"/>
</dbReference>
<dbReference type="InterPro" id="IPR039506">
    <property type="entry name" value="SPOB_a"/>
</dbReference>
<dbReference type="GO" id="GO:0004673">
    <property type="term" value="F:protein histidine kinase activity"/>
    <property type="evidence" value="ECO:0007669"/>
    <property type="project" value="UniProtKB-EC"/>
</dbReference>
<evidence type="ECO:0000256" key="7">
    <source>
        <dbReference type="ARBA" id="ARBA00022692"/>
    </source>
</evidence>
<dbReference type="RefSeq" id="WP_311646544.1">
    <property type="nucleotide sequence ID" value="NZ_JAVRFA010000036.1"/>
</dbReference>
<dbReference type="SUPFAM" id="SSF103190">
    <property type="entry name" value="Sensory domain-like"/>
    <property type="match status" value="1"/>
</dbReference>
<evidence type="ECO:0000256" key="2">
    <source>
        <dbReference type="ARBA" id="ARBA00004651"/>
    </source>
</evidence>
<dbReference type="Pfam" id="PF00989">
    <property type="entry name" value="PAS"/>
    <property type="match status" value="1"/>
</dbReference>
<gene>
    <name evidence="18" type="ORF">RM705_23710</name>
</gene>
<accession>A0ABU2PZR8</accession>
<keyword evidence="12" id="KW-0902">Two-component regulatory system</keyword>
<dbReference type="InterPro" id="IPR029151">
    <property type="entry name" value="Sensor-like_sf"/>
</dbReference>
<proteinExistence type="predicted"/>
<reference evidence="19" key="1">
    <citation type="submission" date="2023-07" db="EMBL/GenBank/DDBJ databases">
        <title>30 novel species of actinomycetes from the DSMZ collection.</title>
        <authorList>
            <person name="Nouioui I."/>
        </authorList>
    </citation>
    <scope>NUCLEOTIDE SEQUENCE [LARGE SCALE GENOMIC DNA]</scope>
    <source>
        <strain evidence="19">DSM 41636</strain>
    </source>
</reference>
<evidence type="ECO:0000313" key="19">
    <source>
        <dbReference type="Proteomes" id="UP001183881"/>
    </source>
</evidence>
<keyword evidence="6 18" id="KW-0808">Transferase</keyword>
<dbReference type="Pfam" id="PF17203">
    <property type="entry name" value="sCache_3_2"/>
    <property type="match status" value="1"/>
</dbReference>
<dbReference type="InterPro" id="IPR005467">
    <property type="entry name" value="His_kinase_dom"/>
</dbReference>
<evidence type="ECO:0000256" key="14">
    <source>
        <dbReference type="SAM" id="MobiDB-lite"/>
    </source>
</evidence>
<keyword evidence="19" id="KW-1185">Reference proteome</keyword>
<evidence type="ECO:0000256" key="9">
    <source>
        <dbReference type="ARBA" id="ARBA00022777"/>
    </source>
</evidence>
<dbReference type="Pfam" id="PF02518">
    <property type="entry name" value="HATPase_c"/>
    <property type="match status" value="1"/>
</dbReference>
<dbReference type="PANTHER" id="PTHR43547">
    <property type="entry name" value="TWO-COMPONENT HISTIDINE KINASE"/>
    <property type="match status" value="1"/>
</dbReference>
<evidence type="ECO:0000256" key="3">
    <source>
        <dbReference type="ARBA" id="ARBA00012438"/>
    </source>
</evidence>
<comment type="caution">
    <text evidence="18">The sequence shown here is derived from an EMBL/GenBank/DDBJ whole genome shotgun (WGS) entry which is preliminary data.</text>
</comment>
<evidence type="ECO:0000256" key="15">
    <source>
        <dbReference type="SAM" id="Phobius"/>
    </source>
</evidence>
<evidence type="ECO:0000259" key="17">
    <source>
        <dbReference type="PROSITE" id="PS50112"/>
    </source>
</evidence>
<dbReference type="InterPro" id="IPR035965">
    <property type="entry name" value="PAS-like_dom_sf"/>
</dbReference>
<dbReference type="SUPFAM" id="SSF55874">
    <property type="entry name" value="ATPase domain of HSP90 chaperone/DNA topoisomerase II/histidine kinase"/>
    <property type="match status" value="1"/>
</dbReference>
<dbReference type="InterPro" id="IPR000014">
    <property type="entry name" value="PAS"/>
</dbReference>
<name>A0ABU2PZR8_9ACTN</name>
<evidence type="ECO:0000259" key="16">
    <source>
        <dbReference type="PROSITE" id="PS50109"/>
    </source>
</evidence>
<dbReference type="EMBL" id="JAVRFA010000036">
    <property type="protein sequence ID" value="MDT0397676.1"/>
    <property type="molecule type" value="Genomic_DNA"/>
</dbReference>
<keyword evidence="11 15" id="KW-1133">Transmembrane helix</keyword>
<feature type="domain" description="Histidine kinase" evidence="16">
    <location>
        <begin position="423"/>
        <end position="534"/>
    </location>
</feature>
<evidence type="ECO:0000256" key="6">
    <source>
        <dbReference type="ARBA" id="ARBA00022679"/>
    </source>
</evidence>
<dbReference type="InterPro" id="IPR013767">
    <property type="entry name" value="PAS_fold"/>
</dbReference>
<evidence type="ECO:0000256" key="4">
    <source>
        <dbReference type="ARBA" id="ARBA00022475"/>
    </source>
</evidence>
<dbReference type="InterPro" id="IPR016120">
    <property type="entry name" value="Sig_transdc_His_kin_SpoOB"/>
</dbReference>
<keyword evidence="4" id="KW-1003">Cell membrane</keyword>
<dbReference type="Proteomes" id="UP001183881">
    <property type="component" value="Unassembled WGS sequence"/>
</dbReference>
<dbReference type="SMART" id="SM00091">
    <property type="entry name" value="PAS"/>
    <property type="match status" value="1"/>
</dbReference>
<keyword evidence="8" id="KW-0547">Nucleotide-binding</keyword>
<dbReference type="EC" id="2.7.13.3" evidence="3"/>
<dbReference type="Gene3D" id="3.30.565.10">
    <property type="entry name" value="Histidine kinase-like ATPase, C-terminal domain"/>
    <property type="match status" value="1"/>
</dbReference>
<dbReference type="PROSITE" id="PS50109">
    <property type="entry name" value="HIS_KIN"/>
    <property type="match status" value="1"/>
</dbReference>
<dbReference type="InterPro" id="IPR004358">
    <property type="entry name" value="Sig_transdc_His_kin-like_C"/>
</dbReference>
<evidence type="ECO:0000313" key="18">
    <source>
        <dbReference type="EMBL" id="MDT0397676.1"/>
    </source>
</evidence>
<evidence type="ECO:0000256" key="12">
    <source>
        <dbReference type="ARBA" id="ARBA00023012"/>
    </source>
</evidence>
<dbReference type="SMART" id="SM00387">
    <property type="entry name" value="HATPase_c"/>
    <property type="match status" value="1"/>
</dbReference>
<comment type="subcellular location">
    <subcellularLocation>
        <location evidence="2">Cell membrane</location>
        <topology evidence="2">Multi-pass membrane protein</topology>
    </subcellularLocation>
</comment>
<keyword evidence="9 18" id="KW-0418">Kinase</keyword>
<feature type="region of interest" description="Disordered" evidence="14">
    <location>
        <begin position="64"/>
        <end position="85"/>
    </location>
</feature>
<keyword evidence="5" id="KW-0597">Phosphoprotein</keyword>
<keyword evidence="7 15" id="KW-0812">Transmembrane</keyword>
<evidence type="ECO:0000256" key="5">
    <source>
        <dbReference type="ARBA" id="ARBA00022553"/>
    </source>
</evidence>
<sequence>MSSTPPARRLRLGLPRRVFSQVLLMQLSIAAGVAVLATGLFLAPLGDQLDDQAMRRALAIAQTTAQQPQMAQDLEGTAPTPDGPVQREAERIRKATGAEYIVVLDLRGVRWSHTDPERIGGLVSTDPGEALAGQDVMEIDDGTLGRSARGKVPLRNEDGEIIGAVSVGIAYDSVRARLIHAIPGLFAYAGGALAVGAIAAWLISRRVQRQTRDLAFSDIAALLAEREAMLHGIREGVVALDRDGRVRLLNDEAQRLLGIGEEAVGRSPDAALGAGRTADVLAGRVTGTDLLTVRGRRVLVANRMPTDDGGAVATLRDRTELDRLGRELDSTRGLIDALRAQDHEHANRMHTLLGLLELEMYDDAVEFVGEVVGDHRATSEQVTEKIRDPLLAALLVGKATVAAERGVALWVSDGTRLPDRLIDPRGLVTVVGNLVDNALDAVAGAPHARVEVEVRTEGRTAVLVVRDTGPGIPPEHRESVFTEGWSTKEPPAHRERGIGLPLVRRLAERQGGSAEVGETPGGGAEFTVVLPDALTEAGAEPALTGARAEEESR</sequence>
<dbReference type="Gene3D" id="3.30.450.20">
    <property type="entry name" value="PAS domain"/>
    <property type="match status" value="2"/>
</dbReference>
<evidence type="ECO:0000256" key="1">
    <source>
        <dbReference type="ARBA" id="ARBA00000085"/>
    </source>
</evidence>
<dbReference type="PANTHER" id="PTHR43547:SF10">
    <property type="entry name" value="SENSOR HISTIDINE KINASE DCUS"/>
    <property type="match status" value="1"/>
</dbReference>
<evidence type="ECO:0000256" key="8">
    <source>
        <dbReference type="ARBA" id="ARBA00022741"/>
    </source>
</evidence>
<dbReference type="SUPFAM" id="SSF55785">
    <property type="entry name" value="PYP-like sensor domain (PAS domain)"/>
    <property type="match status" value="1"/>
</dbReference>
<feature type="transmembrane region" description="Helical" evidence="15">
    <location>
        <begin position="23"/>
        <end position="46"/>
    </location>
</feature>